<sequence length="291" mass="31508">MSGIAKSKKNIICLVALGILVISPTVLAVDWPPSPGFGTTLDADSSDLSTLIKYFYEWAVSLGGLAVFIVLVFAGFQYLTSAGNPAQITEAKGRMQSAAFGLVLLLGSVLILNTINPELTTFKPLVLPEPSQLLGNCEFYYEIDPETGERKEPPIQRSLEEANQYCKDNFGEDYECKDDVCTIDLAKLFEVVNCDSVFIRIDGGETTIPMGGRTTAIELGPEKGFELQANPPDGEKQCMANLILYEGTGWWGGCAGDKRTLAIQPGTVSYNAFAPIEGVDISVKCIELEKI</sequence>
<evidence type="ECO:0000256" key="1">
    <source>
        <dbReference type="SAM" id="Phobius"/>
    </source>
</evidence>
<feature type="transmembrane region" description="Helical" evidence="1">
    <location>
        <begin position="97"/>
        <end position="115"/>
    </location>
</feature>
<keyword evidence="1" id="KW-0472">Membrane</keyword>
<dbReference type="EMBL" id="PETZ01000008">
    <property type="protein sequence ID" value="PIV45343.1"/>
    <property type="molecule type" value="Genomic_DNA"/>
</dbReference>
<organism evidence="2 3">
    <name type="scientific">Candidatus Nealsonbacteria bacterium CG02_land_8_20_14_3_00_37_10</name>
    <dbReference type="NCBI Taxonomy" id="1974699"/>
    <lineage>
        <taxon>Bacteria</taxon>
        <taxon>Candidatus Nealsoniibacteriota</taxon>
    </lineage>
</organism>
<reference evidence="3" key="1">
    <citation type="submission" date="2017-09" db="EMBL/GenBank/DDBJ databases">
        <title>Depth-based differentiation of microbial function through sediment-hosted aquifers and enrichment of novel symbionts in the deep terrestrial subsurface.</title>
        <authorList>
            <person name="Probst A.J."/>
            <person name="Ladd B."/>
            <person name="Jarett J.K."/>
            <person name="Geller-Mcgrath D.E."/>
            <person name="Sieber C.M.K."/>
            <person name="Emerson J.B."/>
            <person name="Anantharaman K."/>
            <person name="Thomas B.C."/>
            <person name="Malmstrom R."/>
            <person name="Stieglmeier M."/>
            <person name="Klingl A."/>
            <person name="Woyke T."/>
            <person name="Ryan C.M."/>
            <person name="Banfield J.F."/>
        </authorList>
    </citation>
    <scope>NUCLEOTIDE SEQUENCE [LARGE SCALE GENOMIC DNA]</scope>
</reference>
<proteinExistence type="predicted"/>
<keyword evidence="1" id="KW-0812">Transmembrane</keyword>
<gene>
    <name evidence="2" type="ORF">COS25_00325</name>
</gene>
<comment type="caution">
    <text evidence="2">The sequence shown here is derived from an EMBL/GenBank/DDBJ whole genome shotgun (WGS) entry which is preliminary data.</text>
</comment>
<dbReference type="Proteomes" id="UP000230864">
    <property type="component" value="Unassembled WGS sequence"/>
</dbReference>
<evidence type="ECO:0000313" key="2">
    <source>
        <dbReference type="EMBL" id="PIV45343.1"/>
    </source>
</evidence>
<name>A0A2M7DA77_9BACT</name>
<evidence type="ECO:0000313" key="3">
    <source>
        <dbReference type="Proteomes" id="UP000230864"/>
    </source>
</evidence>
<keyword evidence="1" id="KW-1133">Transmembrane helix</keyword>
<dbReference type="InterPro" id="IPR043993">
    <property type="entry name" value="T4SS_pilin"/>
</dbReference>
<protein>
    <submittedName>
        <fullName evidence="2">Uncharacterized protein</fullName>
    </submittedName>
</protein>
<dbReference type="AlphaFoldDB" id="A0A2M7DA77"/>
<dbReference type="Pfam" id="PF18895">
    <property type="entry name" value="T4SS_pilin"/>
    <property type="match status" value="1"/>
</dbReference>
<accession>A0A2M7DA77</accession>
<feature type="transmembrane region" description="Helical" evidence="1">
    <location>
        <begin position="55"/>
        <end position="76"/>
    </location>
</feature>